<dbReference type="GO" id="GO:0043165">
    <property type="term" value="P:Gram-negative-bacterium-type cell outer membrane assembly"/>
    <property type="evidence" value="ECO:0007669"/>
    <property type="project" value="UniProtKB-UniRule"/>
</dbReference>
<keyword evidence="2 6" id="KW-0472">Membrane</keyword>
<evidence type="ECO:0000256" key="2">
    <source>
        <dbReference type="ARBA" id="ARBA00023136"/>
    </source>
</evidence>
<comment type="subunit">
    <text evidence="6">Component of the lipopolysaccharide transport and assembly complex. Interacts with LptD.</text>
</comment>
<evidence type="ECO:0000313" key="7">
    <source>
        <dbReference type="EMBL" id="RUO68165.1"/>
    </source>
</evidence>
<evidence type="ECO:0000256" key="4">
    <source>
        <dbReference type="ARBA" id="ARBA00023237"/>
    </source>
</evidence>
<evidence type="ECO:0000256" key="1">
    <source>
        <dbReference type="ARBA" id="ARBA00022729"/>
    </source>
</evidence>
<dbReference type="GO" id="GO:1990351">
    <property type="term" value="C:transporter complex"/>
    <property type="evidence" value="ECO:0007669"/>
    <property type="project" value="TreeGrafter"/>
</dbReference>
<dbReference type="PROSITE" id="PS51257">
    <property type="entry name" value="PROKAR_LIPOPROTEIN"/>
    <property type="match status" value="1"/>
</dbReference>
<evidence type="ECO:0000256" key="3">
    <source>
        <dbReference type="ARBA" id="ARBA00023139"/>
    </source>
</evidence>
<dbReference type="GO" id="GO:0009279">
    <property type="term" value="C:cell outer membrane"/>
    <property type="evidence" value="ECO:0007669"/>
    <property type="project" value="UniProtKB-SubCell"/>
</dbReference>
<reference evidence="7 8" key="1">
    <citation type="journal article" date="2011" name="Front. Microbiol.">
        <title>Genomic signatures of strain selection and enhancement in Bacillus atrophaeus var. globigii, a historical biowarfare simulant.</title>
        <authorList>
            <person name="Gibbons H.S."/>
            <person name="Broomall S.M."/>
            <person name="McNew L.A."/>
            <person name="Daligault H."/>
            <person name="Chapman C."/>
            <person name="Bruce D."/>
            <person name="Karavis M."/>
            <person name="Krepps M."/>
            <person name="McGregor P.A."/>
            <person name="Hong C."/>
            <person name="Park K.H."/>
            <person name="Akmal A."/>
            <person name="Feldman A."/>
            <person name="Lin J.S."/>
            <person name="Chang W.E."/>
            <person name="Higgs B.W."/>
            <person name="Demirev P."/>
            <person name="Lindquist J."/>
            <person name="Liem A."/>
            <person name="Fochler E."/>
            <person name="Read T.D."/>
            <person name="Tapia R."/>
            <person name="Johnson S."/>
            <person name="Bishop-Lilly K.A."/>
            <person name="Detter C."/>
            <person name="Han C."/>
            <person name="Sozhamannan S."/>
            <person name="Rosenzweig C.N."/>
            <person name="Skowronski E.W."/>
        </authorList>
    </citation>
    <scope>NUCLEOTIDE SEQUENCE [LARGE SCALE GENOMIC DNA]</scope>
    <source>
        <strain evidence="7 8">TPS4-2</strain>
    </source>
</reference>
<dbReference type="EMBL" id="PIQA01000001">
    <property type="protein sequence ID" value="RUO68165.1"/>
    <property type="molecule type" value="Genomic_DNA"/>
</dbReference>
<evidence type="ECO:0000256" key="5">
    <source>
        <dbReference type="ARBA" id="ARBA00023288"/>
    </source>
</evidence>
<dbReference type="HAMAP" id="MF_01186">
    <property type="entry name" value="LPS_assembly_LptE"/>
    <property type="match status" value="1"/>
</dbReference>
<dbReference type="Proteomes" id="UP000288361">
    <property type="component" value="Unassembled WGS sequence"/>
</dbReference>
<protein>
    <recommendedName>
        <fullName evidence="6">LPS-assembly lipoprotein LptE</fullName>
    </recommendedName>
</protein>
<organism evidence="7 8">
    <name type="scientific">Idiomarina piscisalsi</name>
    <dbReference type="NCBI Taxonomy" id="1096243"/>
    <lineage>
        <taxon>Bacteria</taxon>
        <taxon>Pseudomonadati</taxon>
        <taxon>Pseudomonadota</taxon>
        <taxon>Gammaproteobacteria</taxon>
        <taxon>Alteromonadales</taxon>
        <taxon>Idiomarinaceae</taxon>
        <taxon>Idiomarina</taxon>
    </lineage>
</organism>
<keyword evidence="3 6" id="KW-0564">Palmitate</keyword>
<evidence type="ECO:0000256" key="6">
    <source>
        <dbReference type="HAMAP-Rule" id="MF_01186"/>
    </source>
</evidence>
<keyword evidence="1 6" id="KW-0732">Signal</keyword>
<comment type="function">
    <text evidence="6">Together with LptD, is involved in the assembly of lipopolysaccharide (LPS) at the surface of the outer membrane. Required for the proper assembly of LptD. Binds LPS and may serve as the LPS recognition site at the outer membrane.</text>
</comment>
<dbReference type="GO" id="GO:0001530">
    <property type="term" value="F:lipopolysaccharide binding"/>
    <property type="evidence" value="ECO:0007669"/>
    <property type="project" value="TreeGrafter"/>
</dbReference>
<dbReference type="InterPro" id="IPR007485">
    <property type="entry name" value="LPS_assembly_LptE"/>
</dbReference>
<comment type="subcellular location">
    <subcellularLocation>
        <location evidence="6">Cell outer membrane</location>
        <topology evidence="6">Lipid-anchor</topology>
    </subcellularLocation>
</comment>
<dbReference type="AlphaFoldDB" id="A0A432YXX1"/>
<dbReference type="PANTHER" id="PTHR38098:SF1">
    <property type="entry name" value="LPS-ASSEMBLY LIPOPROTEIN LPTE"/>
    <property type="match status" value="1"/>
</dbReference>
<dbReference type="Pfam" id="PF04390">
    <property type="entry name" value="LptE"/>
    <property type="match status" value="1"/>
</dbReference>
<comment type="caution">
    <text evidence="7">The sequence shown here is derived from an EMBL/GenBank/DDBJ whole genome shotgun (WGS) entry which is preliminary data.</text>
</comment>
<dbReference type="PANTHER" id="PTHR38098">
    <property type="entry name" value="LPS-ASSEMBLY LIPOPROTEIN LPTE"/>
    <property type="match status" value="1"/>
</dbReference>
<sequence>MRIMSRLLLSLTMLATLSGCGFQLRGDYQLPPNLDSMALHSNVSKELASQMEQRLVHSGINVVESGSSYQLALLSDKLERRTLSLFESGQVAEYELLYQVNYQLLKNDQVLVERTAEVARDYQDDPNFALAKTREREMLVNEMRAEASRIILQQIVSELSQ</sequence>
<keyword evidence="5 6" id="KW-0449">Lipoprotein</keyword>
<accession>A0A432YXX1</accession>
<name>A0A432YXX1_9GAMM</name>
<keyword evidence="4 6" id="KW-0998">Cell outer membrane</keyword>
<dbReference type="GO" id="GO:0015920">
    <property type="term" value="P:lipopolysaccharide transport"/>
    <property type="evidence" value="ECO:0007669"/>
    <property type="project" value="TreeGrafter"/>
</dbReference>
<comment type="similarity">
    <text evidence="6">Belongs to the LptE lipoprotein family.</text>
</comment>
<proteinExistence type="inferred from homology"/>
<gene>
    <name evidence="6" type="primary">lptE</name>
    <name evidence="7" type="ORF">CWI73_00310</name>
</gene>
<dbReference type="Gene3D" id="3.30.160.150">
    <property type="entry name" value="Lipoprotein like domain"/>
    <property type="match status" value="1"/>
</dbReference>
<evidence type="ECO:0000313" key="8">
    <source>
        <dbReference type="Proteomes" id="UP000288361"/>
    </source>
</evidence>